<organism evidence="3 4">
    <name type="scientific">Diploscapter pachys</name>
    <dbReference type="NCBI Taxonomy" id="2018661"/>
    <lineage>
        <taxon>Eukaryota</taxon>
        <taxon>Metazoa</taxon>
        <taxon>Ecdysozoa</taxon>
        <taxon>Nematoda</taxon>
        <taxon>Chromadorea</taxon>
        <taxon>Rhabditida</taxon>
        <taxon>Rhabditina</taxon>
        <taxon>Rhabditomorpha</taxon>
        <taxon>Rhabditoidea</taxon>
        <taxon>Rhabditidae</taxon>
        <taxon>Diploscapter</taxon>
    </lineage>
</organism>
<dbReference type="Proteomes" id="UP000218231">
    <property type="component" value="Unassembled WGS sequence"/>
</dbReference>
<evidence type="ECO:0000313" key="3">
    <source>
        <dbReference type="EMBL" id="PAV86251.1"/>
    </source>
</evidence>
<dbReference type="Pfam" id="PF00135">
    <property type="entry name" value="COesterase"/>
    <property type="match status" value="1"/>
</dbReference>
<sequence length="503" mass="56883">MWIIILLCFLASTNSEIVNIKIQKGIRAATIQGETCCDGTVVGWWFRGIRFAQPPVGDLRFAYAKRFDPSGTVDARNYGPECSQSTLANEDCLFLNIYTPAGVTSKSQLPVMFHIHGGGLEQGSAQQNPAVFNNLINRGPLIIVSISYRLGPFGYFNQVIMESGSSFGGGVSMCDSSNSSLQLAVKVECATVDTWNSGKHFEKILKCMRSVSAADLQNADTRMPYEHFMNWQFVVDHLYLPETLDKLALKRPKFNVLAGACSTEWLAWETSDIINGTMNTPAFTRAGLIGKLQNTFEMRCWKDFPDVEKGAQNFYIDSAPYPDTDHAGWMSVWINLMSDLDFIAGIRRDAQYHVHTGSNVYLYSFDYLSPYAWTFITDPRLRGVPHTLEMWYIYDSVCFGYPCQPDDNILREYFQQAWTNFVVHGNPTPPEAKMPFTWPKLENDGTNKYLSFMPQPQAMSNYHPSTEYFTCVAPRYSGIKAPFCNNAKNKFYKLLKTEKNSVL</sequence>
<dbReference type="SUPFAM" id="SSF53474">
    <property type="entry name" value="alpha/beta-Hydrolases"/>
    <property type="match status" value="1"/>
</dbReference>
<protein>
    <recommendedName>
        <fullName evidence="2">Carboxylesterase type B domain-containing protein</fullName>
    </recommendedName>
</protein>
<dbReference type="OrthoDB" id="5857457at2759"/>
<proteinExistence type="predicted"/>
<dbReference type="EMBL" id="LIAE01006691">
    <property type="protein sequence ID" value="PAV86251.1"/>
    <property type="molecule type" value="Genomic_DNA"/>
</dbReference>
<keyword evidence="4" id="KW-1185">Reference proteome</keyword>
<feature type="domain" description="Carboxylesterase type B" evidence="2">
    <location>
        <begin position="46"/>
        <end position="157"/>
    </location>
</feature>
<dbReference type="InterPro" id="IPR029058">
    <property type="entry name" value="AB_hydrolase_fold"/>
</dbReference>
<feature type="chain" id="PRO_5012245946" description="Carboxylesterase type B domain-containing protein" evidence="1">
    <location>
        <begin position="16"/>
        <end position="503"/>
    </location>
</feature>
<evidence type="ECO:0000259" key="2">
    <source>
        <dbReference type="Pfam" id="PF00135"/>
    </source>
</evidence>
<dbReference type="InterPro" id="IPR019819">
    <property type="entry name" value="Carboxylesterase_B_CS"/>
</dbReference>
<keyword evidence="1" id="KW-0732">Signal</keyword>
<dbReference type="PANTHER" id="PTHR11559">
    <property type="entry name" value="CARBOXYLESTERASE"/>
    <property type="match status" value="1"/>
</dbReference>
<dbReference type="InterPro" id="IPR002018">
    <property type="entry name" value="CarbesteraseB"/>
</dbReference>
<dbReference type="STRING" id="2018661.A0A2A2LJ75"/>
<comment type="caution">
    <text evidence="3">The sequence shown here is derived from an EMBL/GenBank/DDBJ whole genome shotgun (WGS) entry which is preliminary data.</text>
</comment>
<evidence type="ECO:0000313" key="4">
    <source>
        <dbReference type="Proteomes" id="UP000218231"/>
    </source>
</evidence>
<dbReference type="Gene3D" id="3.40.50.1820">
    <property type="entry name" value="alpha/beta hydrolase"/>
    <property type="match status" value="2"/>
</dbReference>
<evidence type="ECO:0000256" key="1">
    <source>
        <dbReference type="SAM" id="SignalP"/>
    </source>
</evidence>
<accession>A0A2A2LJ75</accession>
<feature type="signal peptide" evidence="1">
    <location>
        <begin position="1"/>
        <end position="15"/>
    </location>
</feature>
<dbReference type="InterPro" id="IPR050309">
    <property type="entry name" value="Type-B_Carboxylest/Lipase"/>
</dbReference>
<dbReference type="AlphaFoldDB" id="A0A2A2LJ75"/>
<dbReference type="PROSITE" id="PS00941">
    <property type="entry name" value="CARBOXYLESTERASE_B_2"/>
    <property type="match status" value="1"/>
</dbReference>
<gene>
    <name evidence="3" type="ORF">WR25_23900</name>
</gene>
<reference evidence="3 4" key="1">
    <citation type="journal article" date="2017" name="Curr. Biol.">
        <title>Genome architecture and evolution of a unichromosomal asexual nematode.</title>
        <authorList>
            <person name="Fradin H."/>
            <person name="Zegar C."/>
            <person name="Gutwein M."/>
            <person name="Lucas J."/>
            <person name="Kovtun M."/>
            <person name="Corcoran D."/>
            <person name="Baugh L.R."/>
            <person name="Kiontke K."/>
            <person name="Gunsalus K."/>
            <person name="Fitch D.H."/>
            <person name="Piano F."/>
        </authorList>
    </citation>
    <scope>NUCLEOTIDE SEQUENCE [LARGE SCALE GENOMIC DNA]</scope>
    <source>
        <strain evidence="3">PF1309</strain>
    </source>
</reference>
<name>A0A2A2LJ75_9BILA</name>